<keyword evidence="3" id="KW-1185">Reference proteome</keyword>
<keyword evidence="1" id="KW-0472">Membrane</keyword>
<dbReference type="PANTHER" id="PTHR35340">
    <property type="entry name" value="PQQ ENZYME REPEAT PROTEIN-RELATED"/>
    <property type="match status" value="1"/>
</dbReference>
<accession>A0A3N6PUD9</accession>
<protein>
    <recommendedName>
        <fullName evidence="4">Aryl sulfotransferase</fullName>
    </recommendedName>
</protein>
<evidence type="ECO:0000256" key="1">
    <source>
        <dbReference type="SAM" id="Phobius"/>
    </source>
</evidence>
<sequence>MQLFFNRKYKTTRFWSSWIVRKIFKVYPYFIFHFIFANLINSDRELLELYKKMMKNNLQLREKEQDSQEQDRFGLIMFCISLIFLVFAYGVAVGKYRVFPYKVINKVTSVAEKGLKQFREDTKIELPWYLKRLDSPYPQAILNTNKAYPGLNLLTGFSDKNTKLLIQILDMDGNILHEWDADWKRILPNLEYLPERKIPKSRPGTTIHGIVMMENGDIVFNFSELGLVRLDVNGDVVWSLPYSTHHSVHLHDDGNLWVSGQKFHEKDDVEAISRFPNRKPPIWEYTIIEVSPDGKILNEWSIPEILRQNGYLGLLNLGTLKNWETIVGGDADVLHANDVKPFPSDLEEGFFKRGDIMVSPRNINTVFVFNKETEKIKFVSTGLFVRQHDPDFIDGNTFSVFDNNNSAPKSANPQSRILLISAPENEVEVFFEGTKDTPFFTEVCGKNQWLPNGNVLITDCVNGRAFEVNREGEIVWQYYNYVNEGMVGIVSEVQRLPLKYEQIFRKDK</sequence>
<evidence type="ECO:0008006" key="4">
    <source>
        <dbReference type="Google" id="ProtNLM"/>
    </source>
</evidence>
<organism evidence="2 3">
    <name type="scientific">Okeania hirsuta</name>
    <dbReference type="NCBI Taxonomy" id="1458930"/>
    <lineage>
        <taxon>Bacteria</taxon>
        <taxon>Bacillati</taxon>
        <taxon>Cyanobacteriota</taxon>
        <taxon>Cyanophyceae</taxon>
        <taxon>Oscillatoriophycideae</taxon>
        <taxon>Oscillatoriales</taxon>
        <taxon>Microcoleaceae</taxon>
        <taxon>Okeania</taxon>
    </lineage>
</organism>
<dbReference type="Pfam" id="PF14269">
    <property type="entry name" value="Arylsulfotran_2"/>
    <property type="match status" value="1"/>
</dbReference>
<keyword evidence="1" id="KW-0812">Transmembrane</keyword>
<feature type="transmembrane region" description="Helical" evidence="1">
    <location>
        <begin position="73"/>
        <end position="92"/>
    </location>
</feature>
<dbReference type="EMBL" id="RCBY01000065">
    <property type="protein sequence ID" value="RQH43173.1"/>
    <property type="molecule type" value="Genomic_DNA"/>
</dbReference>
<dbReference type="InterPro" id="IPR039535">
    <property type="entry name" value="ASST-like"/>
</dbReference>
<keyword evidence="1" id="KW-1133">Transmembrane helix</keyword>
<reference evidence="2 3" key="1">
    <citation type="journal article" date="2018" name="ACS Chem. Biol.">
        <title>Ketoreductase domain dysfunction expands chemodiversity: malyngamide biosynthesis in the cyanobacterium Okeania hirsuta.</title>
        <authorList>
            <person name="Moss N.A."/>
            <person name="Leao T."/>
            <person name="Rankin M."/>
            <person name="McCullough T.M."/>
            <person name="Qu P."/>
            <person name="Korobeynikov A."/>
            <person name="Smith J.L."/>
            <person name="Gerwick L."/>
            <person name="Gerwick W.H."/>
        </authorList>
    </citation>
    <scope>NUCLEOTIDE SEQUENCE [LARGE SCALE GENOMIC DNA]</scope>
    <source>
        <strain evidence="2 3">PAB10Feb10-1</strain>
    </source>
</reference>
<dbReference type="Proteomes" id="UP000269154">
    <property type="component" value="Unassembled WGS sequence"/>
</dbReference>
<dbReference type="InterPro" id="IPR053143">
    <property type="entry name" value="Arylsulfate_ST"/>
</dbReference>
<dbReference type="PANTHER" id="PTHR35340:SF5">
    <property type="entry name" value="ASST-DOMAIN-CONTAINING PROTEIN"/>
    <property type="match status" value="1"/>
</dbReference>
<dbReference type="SUPFAM" id="SSF63829">
    <property type="entry name" value="Calcium-dependent phosphotriesterase"/>
    <property type="match status" value="1"/>
</dbReference>
<comment type="caution">
    <text evidence="2">The sequence shown here is derived from an EMBL/GenBank/DDBJ whole genome shotgun (WGS) entry which is preliminary data.</text>
</comment>
<gene>
    <name evidence="2" type="ORF">D5R40_13410</name>
</gene>
<proteinExistence type="predicted"/>
<name>A0A3N6PUD9_9CYAN</name>
<evidence type="ECO:0000313" key="2">
    <source>
        <dbReference type="EMBL" id="RQH43173.1"/>
    </source>
</evidence>
<dbReference type="AlphaFoldDB" id="A0A3N6PUD9"/>
<evidence type="ECO:0000313" key="3">
    <source>
        <dbReference type="Proteomes" id="UP000269154"/>
    </source>
</evidence>